<comment type="caution">
    <text evidence="2">The sequence shown here is derived from an EMBL/GenBank/DDBJ whole genome shotgun (WGS) entry which is preliminary data.</text>
</comment>
<dbReference type="PANTHER" id="PTHR47657">
    <property type="entry name" value="STEROL REGULATORY ELEMENT-BINDING PROTEIN ECM22"/>
    <property type="match status" value="1"/>
</dbReference>
<dbReference type="InterPro" id="IPR021858">
    <property type="entry name" value="Fun_TF"/>
</dbReference>
<feature type="compositionally biased region" description="Low complexity" evidence="1">
    <location>
        <begin position="1"/>
        <end position="16"/>
    </location>
</feature>
<dbReference type="AlphaFoldDB" id="A0A9W9ERL7"/>
<dbReference type="GO" id="GO:0000981">
    <property type="term" value="F:DNA-binding transcription factor activity, RNA polymerase II-specific"/>
    <property type="evidence" value="ECO:0007669"/>
    <property type="project" value="TreeGrafter"/>
</dbReference>
<feature type="compositionally biased region" description="Polar residues" evidence="1">
    <location>
        <begin position="28"/>
        <end position="61"/>
    </location>
</feature>
<evidence type="ECO:0000313" key="3">
    <source>
        <dbReference type="Proteomes" id="UP001141434"/>
    </source>
</evidence>
<reference evidence="2" key="2">
    <citation type="journal article" date="2023" name="IMA Fungus">
        <title>Comparative genomic study of the Penicillium genus elucidates a diverse pangenome and 15 lateral gene transfer events.</title>
        <authorList>
            <person name="Petersen C."/>
            <person name="Sorensen T."/>
            <person name="Nielsen M.R."/>
            <person name="Sondergaard T.E."/>
            <person name="Sorensen J.L."/>
            <person name="Fitzpatrick D.A."/>
            <person name="Frisvad J.C."/>
            <person name="Nielsen K.L."/>
        </authorList>
    </citation>
    <scope>NUCLEOTIDE SEQUENCE</scope>
    <source>
        <strain evidence="2">IBT 34128</strain>
    </source>
</reference>
<dbReference type="InterPro" id="IPR052400">
    <property type="entry name" value="Zn2-C6_fungal_TF"/>
</dbReference>
<keyword evidence="3" id="KW-1185">Reference proteome</keyword>
<accession>A0A9W9ERL7</accession>
<feature type="region of interest" description="Disordered" evidence="1">
    <location>
        <begin position="1"/>
        <end position="61"/>
    </location>
</feature>
<gene>
    <name evidence="2" type="ORF">NUU61_007851</name>
</gene>
<dbReference type="EMBL" id="JAPMSZ010000010">
    <property type="protein sequence ID" value="KAJ5086544.1"/>
    <property type="molecule type" value="Genomic_DNA"/>
</dbReference>
<dbReference type="OrthoDB" id="416217at2759"/>
<proteinExistence type="predicted"/>
<dbReference type="Proteomes" id="UP001141434">
    <property type="component" value="Unassembled WGS sequence"/>
</dbReference>
<dbReference type="Pfam" id="PF11951">
    <property type="entry name" value="Fungal_trans_2"/>
    <property type="match status" value="1"/>
</dbReference>
<dbReference type="PANTHER" id="PTHR47657:SF13">
    <property type="entry name" value="ZN(2)-C6 FUNGAL-TYPE DOMAIN-CONTAINING PROTEIN-RELATED"/>
    <property type="match status" value="1"/>
</dbReference>
<reference evidence="2" key="1">
    <citation type="submission" date="2022-11" db="EMBL/GenBank/DDBJ databases">
        <authorList>
            <person name="Petersen C."/>
        </authorList>
    </citation>
    <scope>NUCLEOTIDE SEQUENCE</scope>
    <source>
        <strain evidence="2">IBT 34128</strain>
    </source>
</reference>
<evidence type="ECO:0000256" key="1">
    <source>
        <dbReference type="SAM" id="MobiDB-lite"/>
    </source>
</evidence>
<dbReference type="RefSeq" id="XP_056508669.1">
    <property type="nucleotide sequence ID" value="XM_056658376.1"/>
</dbReference>
<dbReference type="GeneID" id="81397545"/>
<evidence type="ECO:0000313" key="2">
    <source>
        <dbReference type="EMBL" id="KAJ5086544.1"/>
    </source>
</evidence>
<sequence length="369" mass="41987">MPSLKSPCSAPSPQAPSKKRFRFKSSKYQAQESPLSSNTGSEETPEISTEKQGSTPDIFNPNHGSISIPDLKLFHHYVTEAYRTLADQSMDRNRVWQTHLPQWGFSSPSIFHLILALSALHLGYLQPELRDQYVMQADSHFTFGIRSVTAVLSKLDPENCQLIYMSAVLICLVYFGHGPRLGEYLVFGETGKAEWLVLMRGVRSILHAHRSKIFTGVLEPQPDPSIQGVGPLLQDELCQQKYHVEKVRQLIDSQHLDVDTHIMYAGAIDNLLEMFEEAYAFRSAGKDGICVLHVVVGWIYRRPEEFINLLEAKDPLAMVVLAHWCMLLKFMRSSWLMVGWDEHVIRGIQTSLRADYRGWISWPVSFIQS</sequence>
<name>A0A9W9ERL7_9EURO</name>
<organism evidence="2 3">
    <name type="scientific">Penicillium alfredii</name>
    <dbReference type="NCBI Taxonomy" id="1506179"/>
    <lineage>
        <taxon>Eukaryota</taxon>
        <taxon>Fungi</taxon>
        <taxon>Dikarya</taxon>
        <taxon>Ascomycota</taxon>
        <taxon>Pezizomycotina</taxon>
        <taxon>Eurotiomycetes</taxon>
        <taxon>Eurotiomycetidae</taxon>
        <taxon>Eurotiales</taxon>
        <taxon>Aspergillaceae</taxon>
        <taxon>Penicillium</taxon>
    </lineage>
</organism>
<protein>
    <submittedName>
        <fullName evidence="2">Uncharacterized protein</fullName>
    </submittedName>
</protein>